<reference evidence="2 3" key="1">
    <citation type="submission" date="2023-09" db="EMBL/GenBank/DDBJ databases">
        <title>Pangenome analysis of Batrachochytrium dendrobatidis and related Chytrids.</title>
        <authorList>
            <person name="Yacoub M.N."/>
            <person name="Stajich J.E."/>
            <person name="James T.Y."/>
        </authorList>
    </citation>
    <scope>NUCLEOTIDE SEQUENCE [LARGE SCALE GENOMIC DNA]</scope>
    <source>
        <strain evidence="2 3">JEL0888</strain>
    </source>
</reference>
<organism evidence="2 3">
    <name type="scientific">Polyrhizophydium stewartii</name>
    <dbReference type="NCBI Taxonomy" id="2732419"/>
    <lineage>
        <taxon>Eukaryota</taxon>
        <taxon>Fungi</taxon>
        <taxon>Fungi incertae sedis</taxon>
        <taxon>Chytridiomycota</taxon>
        <taxon>Chytridiomycota incertae sedis</taxon>
        <taxon>Chytridiomycetes</taxon>
        <taxon>Rhizophydiales</taxon>
        <taxon>Rhizophydiales incertae sedis</taxon>
        <taxon>Polyrhizophydium</taxon>
    </lineage>
</organism>
<dbReference type="InterPro" id="IPR036045">
    <property type="entry name" value="Sec1-like_sf"/>
</dbReference>
<dbReference type="Gene3D" id="1.25.40.60">
    <property type="match status" value="1"/>
</dbReference>
<dbReference type="InterPro" id="IPR001619">
    <property type="entry name" value="Sec1-like"/>
</dbReference>
<dbReference type="SUPFAM" id="SSF56815">
    <property type="entry name" value="Sec1/munc18-like (SM) proteins"/>
    <property type="match status" value="1"/>
</dbReference>
<dbReference type="Gene3D" id="3.90.830.10">
    <property type="entry name" value="Syntaxin Binding Protein 1, Chain A, domain 2"/>
    <property type="match status" value="1"/>
</dbReference>
<evidence type="ECO:0000256" key="1">
    <source>
        <dbReference type="ARBA" id="ARBA00009884"/>
    </source>
</evidence>
<protein>
    <submittedName>
        <fullName evidence="2">Vacuolar protein sorting-associated protein 45</fullName>
    </submittedName>
</protein>
<evidence type="ECO:0000313" key="3">
    <source>
        <dbReference type="Proteomes" id="UP001527925"/>
    </source>
</evidence>
<dbReference type="InterPro" id="IPR043154">
    <property type="entry name" value="Sec-1-like_dom1"/>
</dbReference>
<dbReference type="Pfam" id="PF00995">
    <property type="entry name" value="Sec1"/>
    <property type="match status" value="1"/>
</dbReference>
<gene>
    <name evidence="2" type="primary">VPS45</name>
    <name evidence="2" type="ORF">HK105_208702</name>
</gene>
<name>A0ABR4MX54_9FUNG</name>
<evidence type="ECO:0000313" key="2">
    <source>
        <dbReference type="EMBL" id="KAL2911852.1"/>
    </source>
</evidence>
<dbReference type="PANTHER" id="PTHR11679">
    <property type="entry name" value="VESICLE PROTEIN SORTING-ASSOCIATED"/>
    <property type="match status" value="1"/>
</dbReference>
<dbReference type="InterPro" id="IPR027482">
    <property type="entry name" value="Sec1-like_dom2"/>
</dbReference>
<accession>A0ABR4MX54</accession>
<dbReference type="InterPro" id="IPR043127">
    <property type="entry name" value="Sec-1-like_dom3a"/>
</dbReference>
<sequence length="583" mass="65445">MDLVKAVQGYLTKMTSEVSGMKVLLLDKDTTPIISVVVTQSQLLAREIYLIDRVDNRNRERMRHLKCIMFLRPTPASVQALIDELHDPSYGDYYLYFSNTIQKSSIERLAEADTHEVVREVQEYFADFLAVNPDLFSLNVATPEYPLFVENSSSWDTSTLARVTEGVCSVLLALKKKPLIRYERNSALARKLAAEISYTIQNEGPLFDFRKPDTPPILLLLDRRNDPVTPLLLQWTYQALVHELLGITNGRVDLSDVPDIRPEMKEVVLSQEHDQFYAKNMFLNLGDLGANIKSYVDDFQQKHNSTKNIESITDMKRFVEEYPEFRKLSGNVSKHVTLVGELTKRVERGSLLEASELEQSLACTESHSSDVKTLQRLINDPNMSDDAKLRLALLYALRYEKLPGNALSGVVSALQSSGMSERKLSLVPAILQYAGTDQRLEDIMSNSDLISRTKNVLKGLKGVENVYTQHTPHIVSTLTEAIKGKLKEQNYPFLEGSTRDKPQDLIVFVIGGTTFAEAREIAKLNASNPGVRIVLGGTTIHNSKSFMREVFDSVSLWTTAGKDAEKEVLSPQTGGVQRTARIG</sequence>
<comment type="similarity">
    <text evidence="1">Belongs to the STXBP/unc-18/SEC1 family.</text>
</comment>
<dbReference type="Proteomes" id="UP001527925">
    <property type="component" value="Unassembled WGS sequence"/>
</dbReference>
<dbReference type="PIRSF" id="PIRSF005715">
    <property type="entry name" value="VPS45_Sec1"/>
    <property type="match status" value="1"/>
</dbReference>
<keyword evidence="3" id="KW-1185">Reference proteome</keyword>
<comment type="caution">
    <text evidence="2">The sequence shown here is derived from an EMBL/GenBank/DDBJ whole genome shotgun (WGS) entry which is preliminary data.</text>
</comment>
<dbReference type="Gene3D" id="3.40.50.1910">
    <property type="match status" value="1"/>
</dbReference>
<proteinExistence type="inferred from homology"/>
<dbReference type="Gene3D" id="3.40.50.2060">
    <property type="match status" value="1"/>
</dbReference>
<dbReference type="EMBL" id="JADGIZ020000086">
    <property type="protein sequence ID" value="KAL2911852.1"/>
    <property type="molecule type" value="Genomic_DNA"/>
</dbReference>